<dbReference type="PANTHER" id="PTHR46082">
    <property type="entry name" value="ATP/GTP-BINDING PROTEIN-RELATED"/>
    <property type="match status" value="1"/>
</dbReference>
<keyword evidence="3" id="KW-1185">Reference proteome</keyword>
<dbReference type="GeneID" id="9531168"/>
<organism evidence="3">
    <name type="scientific">Verticillium alfalfae (strain VaMs.102 / ATCC MYA-4576 / FGSC 10136)</name>
    <name type="common">Verticillium wilt of alfalfa</name>
    <name type="synonym">Verticillium albo-atrum</name>
    <dbReference type="NCBI Taxonomy" id="526221"/>
    <lineage>
        <taxon>Eukaryota</taxon>
        <taxon>Fungi</taxon>
        <taxon>Dikarya</taxon>
        <taxon>Ascomycota</taxon>
        <taxon>Pezizomycotina</taxon>
        <taxon>Sordariomycetes</taxon>
        <taxon>Hypocreomycetidae</taxon>
        <taxon>Glomerellales</taxon>
        <taxon>Plectosphaerellaceae</taxon>
        <taxon>Verticillium</taxon>
    </lineage>
</organism>
<dbReference type="KEGG" id="val:VDBG_05302"/>
<protein>
    <recommendedName>
        <fullName evidence="1">Nucleoside phosphorylase domain-containing protein</fullName>
    </recommendedName>
</protein>
<dbReference type="OMA" id="WDELPSC"/>
<dbReference type="Gene3D" id="3.40.50.300">
    <property type="entry name" value="P-loop containing nucleotide triphosphate hydrolases"/>
    <property type="match status" value="1"/>
</dbReference>
<dbReference type="EMBL" id="DS985219">
    <property type="protein sequence ID" value="EEY19193.1"/>
    <property type="molecule type" value="Genomic_DNA"/>
</dbReference>
<dbReference type="eggNOG" id="KOG1840">
    <property type="taxonomic scope" value="Eukaryota"/>
</dbReference>
<proteinExistence type="predicted"/>
<dbReference type="Gene3D" id="3.40.50.1580">
    <property type="entry name" value="Nucleoside phosphorylase domain"/>
    <property type="match status" value="1"/>
</dbReference>
<dbReference type="Proteomes" id="UP000008698">
    <property type="component" value="Unassembled WGS sequence"/>
</dbReference>
<dbReference type="InterPro" id="IPR035994">
    <property type="entry name" value="Nucleoside_phosphorylase_sf"/>
</dbReference>
<dbReference type="InterPro" id="IPR053137">
    <property type="entry name" value="NLR-like"/>
</dbReference>
<dbReference type="RefSeq" id="XP_003004189.1">
    <property type="nucleotide sequence ID" value="XM_003004143.1"/>
</dbReference>
<evidence type="ECO:0000259" key="1">
    <source>
        <dbReference type="Pfam" id="PF01048"/>
    </source>
</evidence>
<accession>C9SKH5</accession>
<dbReference type="InterPro" id="IPR027417">
    <property type="entry name" value="P-loop_NTPase"/>
</dbReference>
<evidence type="ECO:0000313" key="3">
    <source>
        <dbReference type="Proteomes" id="UP000008698"/>
    </source>
</evidence>
<dbReference type="OrthoDB" id="1658288at2759"/>
<dbReference type="GO" id="GO:0003824">
    <property type="term" value="F:catalytic activity"/>
    <property type="evidence" value="ECO:0007669"/>
    <property type="project" value="InterPro"/>
</dbReference>
<feature type="domain" description="Nucleoside phosphorylase" evidence="1">
    <location>
        <begin position="14"/>
        <end position="271"/>
    </location>
</feature>
<evidence type="ECO:0000313" key="2">
    <source>
        <dbReference type="EMBL" id="EEY19193.1"/>
    </source>
</evidence>
<dbReference type="AlphaFoldDB" id="C9SKH5"/>
<reference evidence="3" key="1">
    <citation type="journal article" date="2011" name="PLoS Pathog.">
        <title>Comparative genomics yields insights into niche adaptation of plant vascular wilt pathogens.</title>
        <authorList>
            <person name="Klosterman S.J."/>
            <person name="Subbarao K.V."/>
            <person name="Kang S."/>
            <person name="Veronese P."/>
            <person name="Gold S.E."/>
            <person name="Thomma B.P.H.J."/>
            <person name="Chen Z."/>
            <person name="Henrissat B."/>
            <person name="Lee Y.-H."/>
            <person name="Park J."/>
            <person name="Garcia-Pedrajas M.D."/>
            <person name="Barbara D.J."/>
            <person name="Anchieta A."/>
            <person name="de Jonge R."/>
            <person name="Santhanam P."/>
            <person name="Maruthachalam K."/>
            <person name="Atallah Z."/>
            <person name="Amyotte S.G."/>
            <person name="Paz Z."/>
            <person name="Inderbitzin P."/>
            <person name="Hayes R.J."/>
            <person name="Heiman D.I."/>
            <person name="Young S."/>
            <person name="Zeng Q."/>
            <person name="Engels R."/>
            <person name="Galagan J."/>
            <person name="Cuomo C.A."/>
            <person name="Dobinson K.F."/>
            <person name="Ma L.-J."/>
        </authorList>
    </citation>
    <scope>NUCLEOTIDE SEQUENCE [LARGE SCALE GENOMIC DNA]</scope>
    <source>
        <strain evidence="3">VaMs.102 / ATCC MYA-4576 / FGSC 10136</strain>
    </source>
</reference>
<dbReference type="SUPFAM" id="SSF52540">
    <property type="entry name" value="P-loop containing nucleoside triphosphate hydrolases"/>
    <property type="match status" value="1"/>
</dbReference>
<dbReference type="InterPro" id="IPR000845">
    <property type="entry name" value="Nucleoside_phosphorylase_d"/>
</dbReference>
<dbReference type="HOGENOM" id="CLU_000288_125_3_1"/>
<gene>
    <name evidence="2" type="ORF">VDBG_05302</name>
</gene>
<dbReference type="PANTHER" id="PTHR46082:SF6">
    <property type="entry name" value="AAA+ ATPASE DOMAIN-CONTAINING PROTEIN-RELATED"/>
    <property type="match status" value="1"/>
</dbReference>
<dbReference type="GO" id="GO:0009116">
    <property type="term" value="P:nucleoside metabolic process"/>
    <property type="evidence" value="ECO:0007669"/>
    <property type="project" value="InterPro"/>
</dbReference>
<dbReference type="SUPFAM" id="SSF53167">
    <property type="entry name" value="Purine and uridine phosphorylases"/>
    <property type="match status" value="1"/>
</dbReference>
<name>C9SKH5_VERA1</name>
<dbReference type="Pfam" id="PF01048">
    <property type="entry name" value="PNP_UDP_1"/>
    <property type="match status" value="1"/>
</dbReference>
<sequence length="836" mass="92170">MEPSRPRSRCCFGVAIICALEIEADAVKALFDKDWDMSAGLPYDKAPGDPNIYSHGSIDRHNLVLVRLPGPGKVNAAIGASNCRASYPNVKLAIVVGICSTVPFASDGNTKIALGDVIISEGVTEYDLGHQTTDQFNRKEGLLHVLGRPVLEVRSLLTKLRTLRSRRSMQRKMADCLGAIQYAPGMAEGTSLPDLNQTFHDPCLAHEVVRCEDCGCGGQVGWHHPVSREIHPPTVHFGLIASGDTVVGPQEKIDLVLRSESILAFDTESAGVWDIFPSIAIKGAGTYVDGTRTTGWDRRAASTAAACMKVFLSHWTPVLCSQHEEEPSESFAVMEPNNGPWFIVPYTRNENFVERTAIMTQLWRKPLMEASQSRLSLFGLGGTGKTQIALEYAYRFREANPAASVFWIRANTHEQMHQSFKDIAQECQISGCDDREVDPLVMVCNWLKKTQSNVWLMVIDNADDMPALFPSQGGMIRPDSEMTRSWLGHLVPQCAHGSILITTSDKEAGMRLSQGKKPIEVGIMTANESEHLLRGTLDHGSSDELHALSSKLGQLPLALVQATYFIQANSLSIADYISLMEDSDESCFRLLSEEFETVGREPAAPRAVAQSWIALFRQVQLQDALAGELFSMMSFFHHSSIPLEVLWKCSLQGHARDPGSRIDFTKALGRLKAFSLVVEEKPGYLSVHRLVHLVTRMWVREEGIAHRFEEALFLVVASVHPSNAATSRTTGVDYAPRAIAPREAAIGLTEKITQGRASASDGVADHTRTKDQHMYANQVTKHAAWAEETDVPRTFDDEHVDSLVCIRSAINHEEPGWLTVTNGTRKPGIYEAHADD</sequence>